<evidence type="ECO:0000256" key="1">
    <source>
        <dbReference type="SAM" id="MobiDB-lite"/>
    </source>
</evidence>
<feature type="region of interest" description="Disordered" evidence="1">
    <location>
        <begin position="1"/>
        <end position="44"/>
    </location>
</feature>
<dbReference type="Proteomes" id="UP000509510">
    <property type="component" value="Chromosome I"/>
</dbReference>
<dbReference type="AlphaFoldDB" id="A0A7H8QIF7"/>
<dbReference type="OrthoDB" id="3784821at2759"/>
<reference evidence="4" key="1">
    <citation type="submission" date="2020-06" db="EMBL/GenBank/DDBJ databases">
        <title>A chromosome-scale genome assembly of Talaromyces rugulosus W13939.</title>
        <authorList>
            <person name="Wang B."/>
            <person name="Guo L."/>
            <person name="Ye K."/>
            <person name="Wang L."/>
        </authorList>
    </citation>
    <scope>NUCLEOTIDE SEQUENCE [LARGE SCALE GENOMIC DNA]</scope>
    <source>
        <strain evidence="4">W13939</strain>
    </source>
</reference>
<keyword evidence="4" id="KW-1185">Reference proteome</keyword>
<dbReference type="GeneID" id="55988269"/>
<dbReference type="KEGG" id="trg:TRUGW13939_00756"/>
<gene>
    <name evidence="3" type="ORF">TRUGW13939_00756</name>
</gene>
<proteinExistence type="predicted"/>
<feature type="compositionally biased region" description="Low complexity" evidence="1">
    <location>
        <begin position="15"/>
        <end position="28"/>
    </location>
</feature>
<protein>
    <submittedName>
        <fullName evidence="3">Uncharacterized protein</fullName>
    </submittedName>
</protein>
<feature type="transmembrane region" description="Helical" evidence="2">
    <location>
        <begin position="53"/>
        <end position="72"/>
    </location>
</feature>
<evidence type="ECO:0000256" key="2">
    <source>
        <dbReference type="SAM" id="Phobius"/>
    </source>
</evidence>
<name>A0A7H8QIF7_TALRU</name>
<sequence>MSSPQKRVISEQEARQLAAAGPRRQQPQPQTPQPVRRPRAPIDIRQTKKYKSLYRKWVSTIVALPILFYTSWELYQRVYAGKTQKHLIDKTKRTVKDEKRNGV</sequence>
<keyword evidence="2" id="KW-1133">Transmembrane helix</keyword>
<evidence type="ECO:0000313" key="3">
    <source>
        <dbReference type="EMBL" id="QKX53676.1"/>
    </source>
</evidence>
<dbReference type="EMBL" id="CP055898">
    <property type="protein sequence ID" value="QKX53676.1"/>
    <property type="molecule type" value="Genomic_DNA"/>
</dbReference>
<evidence type="ECO:0000313" key="4">
    <source>
        <dbReference type="Proteomes" id="UP000509510"/>
    </source>
</evidence>
<keyword evidence="2" id="KW-0812">Transmembrane</keyword>
<accession>A0A7H8QIF7</accession>
<dbReference type="RefSeq" id="XP_035339855.1">
    <property type="nucleotide sequence ID" value="XM_035483962.1"/>
</dbReference>
<organism evidence="3 4">
    <name type="scientific">Talaromyces rugulosus</name>
    <name type="common">Penicillium rugulosum</name>
    <dbReference type="NCBI Taxonomy" id="121627"/>
    <lineage>
        <taxon>Eukaryota</taxon>
        <taxon>Fungi</taxon>
        <taxon>Dikarya</taxon>
        <taxon>Ascomycota</taxon>
        <taxon>Pezizomycotina</taxon>
        <taxon>Eurotiomycetes</taxon>
        <taxon>Eurotiomycetidae</taxon>
        <taxon>Eurotiales</taxon>
        <taxon>Trichocomaceae</taxon>
        <taxon>Talaromyces</taxon>
        <taxon>Talaromyces sect. Islandici</taxon>
    </lineage>
</organism>
<keyword evidence="2" id="KW-0472">Membrane</keyword>